<dbReference type="Proteomes" id="UP000051530">
    <property type="component" value="Unassembled WGS sequence"/>
</dbReference>
<comment type="caution">
    <text evidence="1">The sequence shown here is derived from an EMBL/GenBank/DDBJ whole genome shotgun (WGS) entry which is preliminary data.</text>
</comment>
<proteinExistence type="predicted"/>
<protein>
    <submittedName>
        <fullName evidence="1">Uncharacterized protein</fullName>
    </submittedName>
</protein>
<dbReference type="EMBL" id="LGUB01001123">
    <property type="protein sequence ID" value="KRH92197.1"/>
    <property type="molecule type" value="Genomic_DNA"/>
</dbReference>
<keyword evidence="2" id="KW-1185">Reference proteome</keyword>
<dbReference type="AlphaFoldDB" id="A0A0R0LWB2"/>
<organism evidence="1 2">
    <name type="scientific">Pseudoloma neurophilia</name>
    <dbReference type="NCBI Taxonomy" id="146866"/>
    <lineage>
        <taxon>Eukaryota</taxon>
        <taxon>Fungi</taxon>
        <taxon>Fungi incertae sedis</taxon>
        <taxon>Microsporidia</taxon>
        <taxon>Pseudoloma</taxon>
    </lineage>
</organism>
<dbReference type="VEuPathDB" id="MicrosporidiaDB:M153_9970000956"/>
<sequence length="67" mass="7604">QNERFTHHMGSFTTSTNFPITNPSIYENDLNCLSIVFEKGEGVGETTIAEMRETGRIKRKSDIVPEE</sequence>
<reference evidence="1 2" key="1">
    <citation type="submission" date="2015-07" db="EMBL/GenBank/DDBJ databases">
        <title>The genome of Pseudoloma neurophilia, a relevant intracellular parasite of the zebrafish.</title>
        <authorList>
            <person name="Ndikumana S."/>
            <person name="Pelin A."/>
            <person name="Sanders J."/>
            <person name="Corradi N."/>
        </authorList>
    </citation>
    <scope>NUCLEOTIDE SEQUENCE [LARGE SCALE GENOMIC DNA]</scope>
    <source>
        <strain evidence="1 2">MK1</strain>
    </source>
</reference>
<gene>
    <name evidence="1" type="ORF">M153_9970000956</name>
</gene>
<feature type="non-terminal residue" evidence="1">
    <location>
        <position position="1"/>
    </location>
</feature>
<name>A0A0R0LWB2_9MICR</name>
<evidence type="ECO:0000313" key="2">
    <source>
        <dbReference type="Proteomes" id="UP000051530"/>
    </source>
</evidence>
<evidence type="ECO:0000313" key="1">
    <source>
        <dbReference type="EMBL" id="KRH92197.1"/>
    </source>
</evidence>
<accession>A0A0R0LWB2</accession>